<reference evidence="6" key="1">
    <citation type="submission" date="2020-07" db="EMBL/GenBank/DDBJ databases">
        <title>Huge and variable diversity of episymbiotic CPR bacteria and DPANN archaea in groundwater ecosystems.</title>
        <authorList>
            <person name="He C.Y."/>
            <person name="Keren R."/>
            <person name="Whittaker M."/>
            <person name="Farag I.F."/>
            <person name="Doudna J."/>
            <person name="Cate J.H.D."/>
            <person name="Banfield J.F."/>
        </authorList>
    </citation>
    <scope>NUCLEOTIDE SEQUENCE</scope>
    <source>
        <strain evidence="6">NC_groundwater_1664_Pr3_B-0.1um_52_9</strain>
    </source>
</reference>
<dbReference type="GO" id="GO:0008483">
    <property type="term" value="F:transaminase activity"/>
    <property type="evidence" value="ECO:0007669"/>
    <property type="project" value="UniProtKB-KW"/>
</dbReference>
<dbReference type="GO" id="GO:0030170">
    <property type="term" value="F:pyridoxal phosphate binding"/>
    <property type="evidence" value="ECO:0007669"/>
    <property type="project" value="InterPro"/>
</dbReference>
<dbReference type="InterPro" id="IPR015421">
    <property type="entry name" value="PyrdxlP-dep_Trfase_major"/>
</dbReference>
<dbReference type="InterPro" id="IPR050087">
    <property type="entry name" value="AON_synthase_class-II"/>
</dbReference>
<proteinExistence type="inferred from homology"/>
<evidence type="ECO:0000256" key="4">
    <source>
        <dbReference type="RuleBase" id="RU003693"/>
    </source>
</evidence>
<comment type="similarity">
    <text evidence="4">Belongs to the class-II pyridoxal-phosphate-dependent aminotransferase family.</text>
</comment>
<dbReference type="InterPro" id="IPR004839">
    <property type="entry name" value="Aminotransferase_I/II_large"/>
</dbReference>
<sequence length="394" mass="43071">MPDLFDKCYSFTRDQEAIAAGFYPFFKAISRLDGPHVTVDGRDLIMVGSNNYLGLTTHPKVREAAMQALKEYGTSCSGSRFANGTIDLHEKLEAHLAKFVGKQAAQVFSTGFQTNQGVIAPLLSRSDTVIIDRLVHASIVDGVRLSFGKVRRFRHNDTESLRRNLEASADSSGVLVIVDGVYSMEGDIAPLPEIIATSKEFGARIMVDDAHGLGVLGENGRGTLEHFGVVDDVDLVMGTFSKSLASLGGFIAGDERVISFIKHHSRALIFSASMPPSAIATVQAALEVIETEPEIRQNLWRNTVFFREQLLAAGFNTGPTETPIVPVIVGDDFRTLVLWKRLFEEGLFTNCVLAPGVPEGSQRIRMCLMATHTMEDLEKVVEICTRVGKEIGII</sequence>
<feature type="domain" description="Aminotransferase class I/classII large" evidence="5">
    <location>
        <begin position="43"/>
        <end position="382"/>
    </location>
</feature>
<dbReference type="InterPro" id="IPR001917">
    <property type="entry name" value="Aminotrans_II_pyridoxalP_BS"/>
</dbReference>
<dbReference type="Gene3D" id="3.40.640.10">
    <property type="entry name" value="Type I PLP-dependent aspartate aminotransferase-like (Major domain)"/>
    <property type="match status" value="1"/>
</dbReference>
<evidence type="ECO:0000259" key="5">
    <source>
        <dbReference type="Pfam" id="PF00155"/>
    </source>
</evidence>
<protein>
    <submittedName>
        <fullName evidence="6">Pyridoxal phosphate-dependent aminotransferase family protein</fullName>
    </submittedName>
</protein>
<evidence type="ECO:0000256" key="3">
    <source>
        <dbReference type="ARBA" id="ARBA00022898"/>
    </source>
</evidence>
<dbReference type="PANTHER" id="PTHR13693:SF3">
    <property type="entry name" value="LD36009P"/>
    <property type="match status" value="1"/>
</dbReference>
<keyword evidence="6" id="KW-0032">Aminotransferase</keyword>
<dbReference type="Gene3D" id="3.90.1150.10">
    <property type="entry name" value="Aspartate Aminotransferase, domain 1"/>
    <property type="match status" value="1"/>
</dbReference>
<dbReference type="CDD" id="cd06454">
    <property type="entry name" value="KBL_like"/>
    <property type="match status" value="1"/>
</dbReference>
<dbReference type="Proteomes" id="UP000807825">
    <property type="component" value="Unassembled WGS sequence"/>
</dbReference>
<dbReference type="InterPro" id="IPR015422">
    <property type="entry name" value="PyrdxlP-dep_Trfase_small"/>
</dbReference>
<keyword evidence="3 4" id="KW-0663">Pyridoxal phosphate</keyword>
<evidence type="ECO:0000313" key="7">
    <source>
        <dbReference type="Proteomes" id="UP000807825"/>
    </source>
</evidence>
<gene>
    <name evidence="6" type="ORF">HY912_21235</name>
</gene>
<keyword evidence="2" id="KW-0808">Transferase</keyword>
<dbReference type="EMBL" id="JACRDE010000553">
    <property type="protein sequence ID" value="MBI5252026.1"/>
    <property type="molecule type" value="Genomic_DNA"/>
</dbReference>
<dbReference type="PROSITE" id="PS00599">
    <property type="entry name" value="AA_TRANSFER_CLASS_2"/>
    <property type="match status" value="1"/>
</dbReference>
<comment type="caution">
    <text evidence="6">The sequence shown here is derived from an EMBL/GenBank/DDBJ whole genome shotgun (WGS) entry which is preliminary data.</text>
</comment>
<dbReference type="SUPFAM" id="SSF53383">
    <property type="entry name" value="PLP-dependent transferases"/>
    <property type="match status" value="1"/>
</dbReference>
<evidence type="ECO:0000256" key="1">
    <source>
        <dbReference type="ARBA" id="ARBA00001933"/>
    </source>
</evidence>
<accession>A0A9D6V8S2</accession>
<comment type="cofactor">
    <cofactor evidence="1 4">
        <name>pyridoxal 5'-phosphate</name>
        <dbReference type="ChEBI" id="CHEBI:597326"/>
    </cofactor>
</comment>
<dbReference type="InterPro" id="IPR015424">
    <property type="entry name" value="PyrdxlP-dep_Trfase"/>
</dbReference>
<evidence type="ECO:0000256" key="2">
    <source>
        <dbReference type="ARBA" id="ARBA00022679"/>
    </source>
</evidence>
<evidence type="ECO:0000313" key="6">
    <source>
        <dbReference type="EMBL" id="MBI5252026.1"/>
    </source>
</evidence>
<name>A0A9D6V8S2_9BACT</name>
<organism evidence="6 7">
    <name type="scientific">Desulfomonile tiedjei</name>
    <dbReference type="NCBI Taxonomy" id="2358"/>
    <lineage>
        <taxon>Bacteria</taxon>
        <taxon>Pseudomonadati</taxon>
        <taxon>Thermodesulfobacteriota</taxon>
        <taxon>Desulfomonilia</taxon>
        <taxon>Desulfomonilales</taxon>
        <taxon>Desulfomonilaceae</taxon>
        <taxon>Desulfomonile</taxon>
    </lineage>
</organism>
<dbReference type="PANTHER" id="PTHR13693">
    <property type="entry name" value="CLASS II AMINOTRANSFERASE/8-AMINO-7-OXONONANOATE SYNTHASE"/>
    <property type="match status" value="1"/>
</dbReference>
<dbReference type="Pfam" id="PF00155">
    <property type="entry name" value="Aminotran_1_2"/>
    <property type="match status" value="1"/>
</dbReference>
<dbReference type="AlphaFoldDB" id="A0A9D6V8S2"/>